<dbReference type="InterPro" id="IPR023346">
    <property type="entry name" value="Lysozyme-like_dom_sf"/>
</dbReference>
<accession>A0A1H2XSQ8</accession>
<feature type="domain" description="Transglycosylase SLT" evidence="1">
    <location>
        <begin position="54"/>
        <end position="169"/>
    </location>
</feature>
<dbReference type="CDD" id="cd16896">
    <property type="entry name" value="LT_Slt70-like"/>
    <property type="match status" value="1"/>
</dbReference>
<dbReference type="PANTHER" id="PTHR37423">
    <property type="entry name" value="SOLUBLE LYTIC MUREIN TRANSGLYCOSYLASE-RELATED"/>
    <property type="match status" value="1"/>
</dbReference>
<name>A0A1H2XSQ8_9BACL</name>
<gene>
    <name evidence="2" type="ORF">SAMN05444487_10836</name>
</gene>
<sequence length="211" mass="24382">MGNMGARKWIRPVIDSLPSKRKMVGAIIILLAFLMLATPLINRWMYPIRYEDSIINSAKTTGADPFLVMAIIRVESDFDPKARSRVGAQGLMQLTQETVDFVVERGKFSPAFRDYVHDPSINIHMGSWYIAALTREYKGNELAAVAAYNAGPGNVNKWLKRGRWDGTRKHLKRIPFGETRHYIQRVFYYKEKYRALYENLTKKRGSYTRTE</sequence>
<dbReference type="STRING" id="1048340.SAMN05444487_10836"/>
<evidence type="ECO:0000313" key="2">
    <source>
        <dbReference type="EMBL" id="SDW95534.1"/>
    </source>
</evidence>
<dbReference type="OrthoDB" id="9815002at2"/>
<evidence type="ECO:0000259" key="1">
    <source>
        <dbReference type="Pfam" id="PF01464"/>
    </source>
</evidence>
<dbReference type="RefSeq" id="WP_091739560.1">
    <property type="nucleotide sequence ID" value="NZ_FNNQ01000008.1"/>
</dbReference>
<dbReference type="Pfam" id="PF01464">
    <property type="entry name" value="SLT"/>
    <property type="match status" value="1"/>
</dbReference>
<reference evidence="2 3" key="1">
    <citation type="submission" date="2016-10" db="EMBL/GenBank/DDBJ databases">
        <authorList>
            <person name="de Groot N.N."/>
        </authorList>
    </citation>
    <scope>NUCLEOTIDE SEQUENCE [LARGE SCALE GENOMIC DNA]</scope>
    <source>
        <strain evidence="2 3">DSM 45610</strain>
    </source>
</reference>
<dbReference type="PANTHER" id="PTHR37423:SF5">
    <property type="entry name" value="SOLUBLE LYTIC MUREIN TRANSGLYCOSYLASE"/>
    <property type="match status" value="1"/>
</dbReference>
<protein>
    <submittedName>
        <fullName evidence="2">Soluble lytic murein transglycosylase</fullName>
    </submittedName>
</protein>
<dbReference type="Proteomes" id="UP000198534">
    <property type="component" value="Unassembled WGS sequence"/>
</dbReference>
<dbReference type="Gene3D" id="1.10.530.10">
    <property type="match status" value="1"/>
</dbReference>
<dbReference type="AlphaFoldDB" id="A0A1H2XSQ8"/>
<proteinExistence type="predicted"/>
<keyword evidence="3" id="KW-1185">Reference proteome</keyword>
<organism evidence="2 3">
    <name type="scientific">Marininema mesophilum</name>
    <dbReference type="NCBI Taxonomy" id="1048340"/>
    <lineage>
        <taxon>Bacteria</taxon>
        <taxon>Bacillati</taxon>
        <taxon>Bacillota</taxon>
        <taxon>Bacilli</taxon>
        <taxon>Bacillales</taxon>
        <taxon>Thermoactinomycetaceae</taxon>
        <taxon>Marininema</taxon>
    </lineage>
</organism>
<evidence type="ECO:0000313" key="3">
    <source>
        <dbReference type="Proteomes" id="UP000198534"/>
    </source>
</evidence>
<dbReference type="SUPFAM" id="SSF53955">
    <property type="entry name" value="Lysozyme-like"/>
    <property type="match status" value="1"/>
</dbReference>
<dbReference type="EMBL" id="FNNQ01000008">
    <property type="protein sequence ID" value="SDW95534.1"/>
    <property type="molecule type" value="Genomic_DNA"/>
</dbReference>
<dbReference type="InterPro" id="IPR008258">
    <property type="entry name" value="Transglycosylase_SLT_dom_1"/>
</dbReference>